<dbReference type="InterPro" id="IPR041649">
    <property type="entry name" value="NepR"/>
</dbReference>
<feature type="compositionally biased region" description="Basic and acidic residues" evidence="1">
    <location>
        <begin position="36"/>
        <end position="57"/>
    </location>
</feature>
<dbReference type="EMBL" id="LR743504">
    <property type="protein sequence ID" value="CAA2103956.1"/>
    <property type="molecule type" value="Genomic_DNA"/>
</dbReference>
<dbReference type="Pfam" id="PF18557">
    <property type="entry name" value="NepR"/>
    <property type="match status" value="1"/>
</dbReference>
<gene>
    <name evidence="3" type="ORF">MBUL_02458</name>
</gene>
<proteinExistence type="predicted"/>
<feature type="domain" description="Anti-sigma factor NepR" evidence="2">
    <location>
        <begin position="59"/>
        <end position="92"/>
    </location>
</feature>
<dbReference type="AlphaFoldDB" id="A0A679IW41"/>
<name>A0A679IW41_9HYPH</name>
<organism evidence="3">
    <name type="scientific">Methylobacterium bullatum</name>
    <dbReference type="NCBI Taxonomy" id="570505"/>
    <lineage>
        <taxon>Bacteria</taxon>
        <taxon>Pseudomonadati</taxon>
        <taxon>Pseudomonadota</taxon>
        <taxon>Alphaproteobacteria</taxon>
        <taxon>Hyphomicrobiales</taxon>
        <taxon>Methylobacteriaceae</taxon>
        <taxon>Methylobacterium</taxon>
    </lineage>
</organism>
<evidence type="ECO:0000313" key="3">
    <source>
        <dbReference type="EMBL" id="CAA2103956.1"/>
    </source>
</evidence>
<evidence type="ECO:0000259" key="2">
    <source>
        <dbReference type="Pfam" id="PF18557"/>
    </source>
</evidence>
<feature type="compositionally biased region" description="Polar residues" evidence="1">
    <location>
        <begin position="1"/>
        <end position="11"/>
    </location>
</feature>
<protein>
    <recommendedName>
        <fullName evidence="2">Anti-sigma factor NepR domain-containing protein</fullName>
    </recommendedName>
</protein>
<reference evidence="3" key="1">
    <citation type="submission" date="2019-12" db="EMBL/GenBank/DDBJ databases">
        <authorList>
            <person name="Cremers G."/>
        </authorList>
    </citation>
    <scope>NUCLEOTIDE SEQUENCE</scope>
    <source>
        <strain evidence="3">Mbul1</strain>
    </source>
</reference>
<sequence>MTYVKPQNNRGDATAWHQGDNRMDDDETGRISVPETRTEQVHEPKPEGPDSRRLSDLTQKRIGMHLRAMYDTIVQQPVPDRFRDLIARMDESSVQTLDDV</sequence>
<feature type="region of interest" description="Disordered" evidence="1">
    <location>
        <begin position="1"/>
        <end position="57"/>
    </location>
</feature>
<accession>A0A679IW41</accession>
<evidence type="ECO:0000256" key="1">
    <source>
        <dbReference type="SAM" id="MobiDB-lite"/>
    </source>
</evidence>